<keyword evidence="3" id="KW-0235">DNA replication</keyword>
<dbReference type="AlphaFoldDB" id="A0A934RS51"/>
<evidence type="ECO:0000256" key="3">
    <source>
        <dbReference type="ARBA" id="ARBA00022705"/>
    </source>
</evidence>
<keyword evidence="2 6" id="KW-0548">Nucleotidyltransferase</keyword>
<dbReference type="GO" id="GO:0006261">
    <property type="term" value="P:DNA-templated DNA replication"/>
    <property type="evidence" value="ECO:0007669"/>
    <property type="project" value="TreeGrafter"/>
</dbReference>
<dbReference type="Pfam" id="PF06144">
    <property type="entry name" value="DNA_pol3_delta"/>
    <property type="match status" value="1"/>
</dbReference>
<dbReference type="InterPro" id="IPR005790">
    <property type="entry name" value="DNA_polIII_delta"/>
</dbReference>
<feature type="domain" description="DNA polymerase III delta N-terminal" evidence="5">
    <location>
        <begin position="27"/>
        <end position="155"/>
    </location>
</feature>
<dbReference type="PANTHER" id="PTHR34388">
    <property type="entry name" value="DNA POLYMERASE III SUBUNIT DELTA"/>
    <property type="match status" value="1"/>
</dbReference>
<sequence>MSFSLLQARNLPRGWNGAKLAAMAIHAVFGTDEGRVVEEAHALFEQLKPEGGEEFANDIIEGVADDAQHAFDLCSQTIEAVQTVGFFGGAKVVWLKGATFLGDDRTGGAERAKTGVENLLDCLKAGVPPEVEVLISAPAIDKRRAFFKWLKKEGEVRVFDKIDISKEGWEDEVAALVARRAKEMKLTFEDEALDLFVQLAGEDTRQIGSELTKLSLYLGEGSPVGVEAVRTMVPPTRKGVIWEISRAIERGEAARAVALIDAQLSKGESAIGLMRAAVIPTARNLFYARLALDAGVPLGGGFKRGLENLPPEKRSVFPKKKDGAVNSWGLSQAAGKVGKRSLARLRKALESCLKADKALVTTGLDHRLVLHRLVVELSQK</sequence>
<dbReference type="Gene3D" id="1.20.272.10">
    <property type="match status" value="1"/>
</dbReference>
<dbReference type="EMBL" id="JAENIO010000006">
    <property type="protein sequence ID" value="MBK1833235.1"/>
    <property type="molecule type" value="Genomic_DNA"/>
</dbReference>
<dbReference type="Gene3D" id="3.40.50.300">
    <property type="entry name" value="P-loop containing nucleotide triphosphate hydrolases"/>
    <property type="match status" value="1"/>
</dbReference>
<name>A0A934RS51_9BACT</name>
<dbReference type="PANTHER" id="PTHR34388:SF1">
    <property type="entry name" value="DNA POLYMERASE III SUBUNIT DELTA"/>
    <property type="match status" value="1"/>
</dbReference>
<keyword evidence="7" id="KW-1185">Reference proteome</keyword>
<evidence type="ECO:0000256" key="4">
    <source>
        <dbReference type="ARBA" id="ARBA00022932"/>
    </source>
</evidence>
<evidence type="ECO:0000313" key="6">
    <source>
        <dbReference type="EMBL" id="MBK1833235.1"/>
    </source>
</evidence>
<dbReference type="GO" id="GO:0009360">
    <property type="term" value="C:DNA polymerase III complex"/>
    <property type="evidence" value="ECO:0007669"/>
    <property type="project" value="InterPro"/>
</dbReference>
<accession>A0A934RS51</accession>
<evidence type="ECO:0000259" key="5">
    <source>
        <dbReference type="Pfam" id="PF06144"/>
    </source>
</evidence>
<protein>
    <submittedName>
        <fullName evidence="6">DNA polymerase III subunit delta</fullName>
        <ecNumber evidence="6">2.7.7.7</ecNumber>
    </submittedName>
</protein>
<dbReference type="Proteomes" id="UP000604083">
    <property type="component" value="Unassembled WGS sequence"/>
</dbReference>
<proteinExistence type="predicted"/>
<evidence type="ECO:0000256" key="2">
    <source>
        <dbReference type="ARBA" id="ARBA00022695"/>
    </source>
</evidence>
<dbReference type="NCBIfam" id="TIGR01128">
    <property type="entry name" value="holA"/>
    <property type="match status" value="1"/>
</dbReference>
<dbReference type="Gene3D" id="1.10.8.60">
    <property type="match status" value="1"/>
</dbReference>
<dbReference type="RefSeq" id="WP_377174640.1">
    <property type="nucleotide sequence ID" value="NZ_JBHUJA010000047.1"/>
</dbReference>
<keyword evidence="4" id="KW-0239">DNA-directed DNA polymerase</keyword>
<dbReference type="InterPro" id="IPR027417">
    <property type="entry name" value="P-loop_NTPase"/>
</dbReference>
<dbReference type="GO" id="GO:0003677">
    <property type="term" value="F:DNA binding"/>
    <property type="evidence" value="ECO:0007669"/>
    <property type="project" value="InterPro"/>
</dbReference>
<dbReference type="GO" id="GO:0003887">
    <property type="term" value="F:DNA-directed DNA polymerase activity"/>
    <property type="evidence" value="ECO:0007669"/>
    <property type="project" value="UniProtKB-KW"/>
</dbReference>
<comment type="caution">
    <text evidence="6">The sequence shown here is derived from an EMBL/GenBank/DDBJ whole genome shotgun (WGS) entry which is preliminary data.</text>
</comment>
<gene>
    <name evidence="6" type="primary">holA</name>
    <name evidence="6" type="ORF">JIN78_04110</name>
</gene>
<dbReference type="InterPro" id="IPR010372">
    <property type="entry name" value="DNA_pol3_delta_N"/>
</dbReference>
<evidence type="ECO:0000256" key="1">
    <source>
        <dbReference type="ARBA" id="ARBA00022679"/>
    </source>
</evidence>
<reference evidence="6" key="1">
    <citation type="submission" date="2021-01" db="EMBL/GenBank/DDBJ databases">
        <title>Modified the classification status of verrucomicrobia.</title>
        <authorList>
            <person name="Feng X."/>
        </authorList>
    </citation>
    <scope>NUCLEOTIDE SEQUENCE</scope>
    <source>
        <strain evidence="6">KCTC 12986</strain>
    </source>
</reference>
<evidence type="ECO:0000313" key="7">
    <source>
        <dbReference type="Proteomes" id="UP000604083"/>
    </source>
</evidence>
<dbReference type="EC" id="2.7.7.7" evidence="6"/>
<keyword evidence="1 6" id="KW-0808">Transferase</keyword>
<dbReference type="SUPFAM" id="SSF52540">
    <property type="entry name" value="P-loop containing nucleoside triphosphate hydrolases"/>
    <property type="match status" value="1"/>
</dbReference>
<organism evidence="6 7">
    <name type="scientific">Roseibacillus ishigakijimensis</name>
    <dbReference type="NCBI Taxonomy" id="454146"/>
    <lineage>
        <taxon>Bacteria</taxon>
        <taxon>Pseudomonadati</taxon>
        <taxon>Verrucomicrobiota</taxon>
        <taxon>Verrucomicrobiia</taxon>
        <taxon>Verrucomicrobiales</taxon>
        <taxon>Verrucomicrobiaceae</taxon>
        <taxon>Roseibacillus</taxon>
    </lineage>
</organism>